<organism evidence="2 3">
    <name type="scientific">Faecalicoccus pleomorphus</name>
    <dbReference type="NCBI Taxonomy" id="1323"/>
    <lineage>
        <taxon>Bacteria</taxon>
        <taxon>Bacillati</taxon>
        <taxon>Bacillota</taxon>
        <taxon>Erysipelotrichia</taxon>
        <taxon>Erysipelotrichales</taxon>
        <taxon>Erysipelotrichaceae</taxon>
        <taxon>Faecalicoccus</taxon>
    </lineage>
</organism>
<evidence type="ECO:0008006" key="4">
    <source>
        <dbReference type="Google" id="ProtNLM"/>
    </source>
</evidence>
<reference evidence="2 3" key="1">
    <citation type="submission" date="2018-06" db="EMBL/GenBank/DDBJ databases">
        <authorList>
            <consortium name="Pathogen Informatics"/>
            <person name="Doyle S."/>
        </authorList>
    </citation>
    <scope>NUCLEOTIDE SEQUENCE [LARGE SCALE GENOMIC DNA]</scope>
    <source>
        <strain evidence="2 3">NCTC11087</strain>
    </source>
</reference>
<evidence type="ECO:0000313" key="2">
    <source>
        <dbReference type="EMBL" id="SUO04130.1"/>
    </source>
</evidence>
<proteinExistence type="predicted"/>
<keyword evidence="1" id="KW-1133">Transmembrane helix</keyword>
<feature type="transmembrane region" description="Helical" evidence="1">
    <location>
        <begin position="16"/>
        <end position="37"/>
    </location>
</feature>
<evidence type="ECO:0000313" key="3">
    <source>
        <dbReference type="Proteomes" id="UP000255523"/>
    </source>
</evidence>
<feature type="transmembrane region" description="Helical" evidence="1">
    <location>
        <begin position="125"/>
        <end position="145"/>
    </location>
</feature>
<evidence type="ECO:0000256" key="1">
    <source>
        <dbReference type="SAM" id="Phobius"/>
    </source>
</evidence>
<name>A0A380LNF8_9FIRM</name>
<keyword evidence="3" id="KW-1185">Reference proteome</keyword>
<feature type="transmembrane region" description="Helical" evidence="1">
    <location>
        <begin position="86"/>
        <end position="105"/>
    </location>
</feature>
<feature type="transmembrane region" description="Helical" evidence="1">
    <location>
        <begin position="49"/>
        <end position="74"/>
    </location>
</feature>
<dbReference type="Proteomes" id="UP000255523">
    <property type="component" value="Unassembled WGS sequence"/>
</dbReference>
<dbReference type="AlphaFoldDB" id="A0A380LNF8"/>
<gene>
    <name evidence="2" type="ORF">NCTC11087_01024</name>
</gene>
<keyword evidence="1" id="KW-0812">Transmembrane</keyword>
<dbReference type="EMBL" id="UHFX01000003">
    <property type="protein sequence ID" value="SUO04130.1"/>
    <property type="molecule type" value="Genomic_DNA"/>
</dbReference>
<dbReference type="PROSITE" id="PS51257">
    <property type="entry name" value="PROKAR_LIPOPROTEIN"/>
    <property type="match status" value="1"/>
</dbReference>
<dbReference type="RefSeq" id="WP_022790422.1">
    <property type="nucleotide sequence ID" value="NZ_JAUDCN010000012.1"/>
</dbReference>
<sequence length="155" mass="17477">MKEDAEQVLTRKMRRILLISLLFTGGCSVSCLVEIVQDTLQGVWSYVGWAQYLYTMVFCSVIILFFFTILLLYWTHRSFADIFSKGTHLIGVVLITAAFVIPRIPDYRPGMITICHFGNFVLADGLFLLIGIVFILLASILEVGFSLQNEVDATI</sequence>
<accession>A0A380LNF8</accession>
<protein>
    <recommendedName>
        <fullName evidence="4">DUF2975 domain-containing protein</fullName>
    </recommendedName>
</protein>
<keyword evidence="1" id="KW-0472">Membrane</keyword>
<dbReference type="GeneID" id="77461993"/>